<dbReference type="HOGENOM" id="CLU_2399787_0_0_1"/>
<evidence type="ECO:0000313" key="1">
    <source>
        <dbReference type="EMBL" id="EWZ29078.1"/>
    </source>
</evidence>
<organism evidence="1">
    <name type="scientific">Fusarium oxysporum Fo47</name>
    <dbReference type="NCBI Taxonomy" id="660027"/>
    <lineage>
        <taxon>Eukaryota</taxon>
        <taxon>Fungi</taxon>
        <taxon>Dikarya</taxon>
        <taxon>Ascomycota</taxon>
        <taxon>Pezizomycotina</taxon>
        <taxon>Sordariomycetes</taxon>
        <taxon>Hypocreomycetidae</taxon>
        <taxon>Hypocreales</taxon>
        <taxon>Nectriaceae</taxon>
        <taxon>Fusarium</taxon>
        <taxon>Fusarium oxysporum species complex</taxon>
    </lineage>
</organism>
<reference evidence="1" key="1">
    <citation type="submission" date="2011-06" db="EMBL/GenBank/DDBJ databases">
        <title>The Genome Sequence of Fusarium oxysporum Fo47.</title>
        <authorList>
            <consortium name="The Broad Institute Genome Sequencing Platform"/>
            <person name="Ma L.-J."/>
            <person name="Gale L.R."/>
            <person name="Schwartz D.C."/>
            <person name="Zhou S."/>
            <person name="Corby-Kistler H."/>
            <person name="Young S.K."/>
            <person name="Zeng Q."/>
            <person name="Gargeya S."/>
            <person name="Fitzgerald M."/>
            <person name="Haas B."/>
            <person name="Abouelleil A."/>
            <person name="Alvarado L."/>
            <person name="Arachchi H.M."/>
            <person name="Berlin A."/>
            <person name="Brown A."/>
            <person name="Chapman S.B."/>
            <person name="Chen Z."/>
            <person name="Dunbar C."/>
            <person name="Freedman E."/>
            <person name="Gearin G."/>
            <person name="Gellesch M."/>
            <person name="Goldberg J."/>
            <person name="Griggs A."/>
            <person name="Gujja S."/>
            <person name="Heiman D."/>
            <person name="Howarth C."/>
            <person name="Larson L."/>
            <person name="Lui A."/>
            <person name="MacDonald P.J.P."/>
            <person name="Mehta T."/>
            <person name="Montmayeur A."/>
            <person name="Murphy C."/>
            <person name="Neiman D."/>
            <person name="Pearson M."/>
            <person name="Priest M."/>
            <person name="Roberts A."/>
            <person name="Saif S."/>
            <person name="Shea T."/>
            <person name="Shenoy N."/>
            <person name="Sisk P."/>
            <person name="Stolte C."/>
            <person name="Sykes S."/>
            <person name="Wortman J."/>
            <person name="Nusbaum C."/>
            <person name="Birren B."/>
        </authorList>
    </citation>
    <scope>NUCLEOTIDE SEQUENCE [LARGE SCALE GENOMIC DNA]</scope>
    <source>
        <strain evidence="1">Fo47</strain>
    </source>
</reference>
<reference evidence="1" key="2">
    <citation type="submission" date="2012-06" db="EMBL/GenBank/DDBJ databases">
        <title>Annotation of the Genome Sequence of Fusarium oxysporum Fo47.</title>
        <authorList>
            <consortium name="The Broad Institute Genomics Platform"/>
            <person name="Ma L.-J."/>
            <person name="Corby-Kistler H."/>
            <person name="Broz K."/>
            <person name="Gale L.R."/>
            <person name="Jonkers W."/>
            <person name="O'Donnell K."/>
            <person name="Ploetz R."/>
            <person name="Steinberg C."/>
            <person name="Schwartz D.C."/>
            <person name="VanEtten H."/>
            <person name="Zhou S."/>
            <person name="Young S.K."/>
            <person name="Zeng Q."/>
            <person name="Gargeya S."/>
            <person name="Fitzgerald M."/>
            <person name="Abouelleil A."/>
            <person name="Alvarado L."/>
            <person name="Chapman S.B."/>
            <person name="Gainer-Dewar J."/>
            <person name="Goldberg J."/>
            <person name="Griggs A."/>
            <person name="Gujja S."/>
            <person name="Hansen M."/>
            <person name="Howarth C."/>
            <person name="Imamovic A."/>
            <person name="Ireland A."/>
            <person name="Larimer J."/>
            <person name="McCowan C."/>
            <person name="Murphy C."/>
            <person name="Pearson M."/>
            <person name="Poon T.W."/>
            <person name="Priest M."/>
            <person name="Roberts A."/>
            <person name="Saif S."/>
            <person name="Shea T."/>
            <person name="Sykes S."/>
            <person name="Wortman J."/>
            <person name="Nusbaum C."/>
            <person name="Birren B."/>
        </authorList>
    </citation>
    <scope>NUCLEOTIDE SEQUENCE</scope>
    <source>
        <strain evidence="1">Fo47</strain>
    </source>
</reference>
<proteinExistence type="predicted"/>
<protein>
    <submittedName>
        <fullName evidence="1">Uncharacterized protein</fullName>
    </submittedName>
</protein>
<dbReference type="VEuPathDB" id="FungiDB:FOZG_17191"/>
<name>W9JI10_FUSOX</name>
<dbReference type="AlphaFoldDB" id="W9JI10"/>
<sequence length="93" mass="10274">MVEQLPIHKVFQQVFHACHHLPKPSMSITSFAAQPCVLIVCRYNGSIICLISANSLQSFPFNMSASGSLFSTSGWTKDALMSPCLTNARKIMR</sequence>
<dbReference type="EMBL" id="JH717915">
    <property type="protein sequence ID" value="EWZ29078.1"/>
    <property type="molecule type" value="Genomic_DNA"/>
</dbReference>
<gene>
    <name evidence="1" type="ORF">FOZG_17191</name>
</gene>
<accession>W9JI10</accession>
<dbReference type="Proteomes" id="UP000030766">
    <property type="component" value="Unassembled WGS sequence"/>
</dbReference>